<feature type="binding site" evidence="2">
    <location>
        <position position="337"/>
    </location>
    <ligand>
        <name>substrate</name>
    </ligand>
</feature>
<dbReference type="InterPro" id="IPR016188">
    <property type="entry name" value="PurM-like_N"/>
</dbReference>
<comment type="miscellaneous">
    <text evidence="2">Reaction mechanism of ThiL seems to utilize a direct, inline transfer of the gamma-phosphate of ATP to TMP rather than a phosphorylated enzyme intermediate.</text>
</comment>
<dbReference type="PANTHER" id="PTHR30270">
    <property type="entry name" value="THIAMINE-MONOPHOSPHATE KINASE"/>
    <property type="match status" value="1"/>
</dbReference>
<feature type="domain" description="PurM-like C-terminal" evidence="4">
    <location>
        <begin position="162"/>
        <end position="317"/>
    </location>
</feature>
<feature type="binding site" evidence="2">
    <location>
        <position position="129"/>
    </location>
    <ligand>
        <name>Mg(2+)</name>
        <dbReference type="ChEBI" id="CHEBI:18420"/>
        <label>1</label>
    </ligand>
</feature>
<feature type="binding site" evidence="2">
    <location>
        <position position="111"/>
    </location>
    <ligand>
        <name>ATP</name>
        <dbReference type="ChEBI" id="CHEBI:30616"/>
    </ligand>
</feature>
<dbReference type="SUPFAM" id="SSF55326">
    <property type="entry name" value="PurM N-terminal domain-like"/>
    <property type="match status" value="1"/>
</dbReference>
<feature type="domain" description="PurM-like N-terminal" evidence="3">
    <location>
        <begin position="34"/>
        <end position="146"/>
    </location>
</feature>
<keyword evidence="2" id="KW-0547">Nucleotide-binding</keyword>
<sequence>MERTEISELGEFGLIQRMTRELSHQQPSTLRGVGDDAAVIDPMGKRLVVSTDMLCEGVHFDLSYVPLKHLGYKSVVVNLSDICAMNAMPTQVVVGLGLSNRFSVEAVDELYEGIRLACEVYKVDLVGGDTTSSPSGLTLSVTAMGLAEPDALVGRDGSGDDDLLVVSGDLGAAYMGLQILEREKSVFQAAPTAQPELEDFAYLLERQLKPEARVDVVREIAELGLKPTSMIDISDGLSSEIMHLGTSSGVGFKVYEDKLPIDPKVYDTAREFNLDPTLCMLSGGEDYELLFSVKQDDYEKVRNHPKLSVIGHAVAAPDAFTLVTKNGPEVPLQAQGWDGLKGSAESGS</sequence>
<accession>H6RHD9</accession>
<comment type="function">
    <text evidence="2">Catalyzes the ATP-dependent phosphorylation of thiamine-monophosphate (TMP) to form thiamine-pyrophosphate (TPP), the active form of vitamin B1.</text>
</comment>
<organism evidence="5">
    <name type="scientific">uncultured Flavobacteriia bacterium</name>
    <dbReference type="NCBI Taxonomy" id="212695"/>
    <lineage>
        <taxon>Bacteria</taxon>
        <taxon>Pseudomonadati</taxon>
        <taxon>Bacteroidota</taxon>
        <taxon>Flavobacteriia</taxon>
        <taxon>environmental samples</taxon>
    </lineage>
</organism>
<evidence type="ECO:0000259" key="4">
    <source>
        <dbReference type="Pfam" id="PF02769"/>
    </source>
</evidence>
<keyword evidence="1 2" id="KW-0784">Thiamine biosynthesis</keyword>
<dbReference type="InterPro" id="IPR036921">
    <property type="entry name" value="PurM-like_N_sf"/>
</dbReference>
<dbReference type="Gene3D" id="3.90.650.10">
    <property type="entry name" value="PurM-like C-terminal domain"/>
    <property type="match status" value="1"/>
</dbReference>
<dbReference type="GO" id="GO:0009228">
    <property type="term" value="P:thiamine biosynthetic process"/>
    <property type="evidence" value="ECO:0007669"/>
    <property type="project" value="UniProtKB-KW"/>
</dbReference>
<feature type="binding site" evidence="2">
    <location>
        <position position="81"/>
    </location>
    <ligand>
        <name>Mg(2+)</name>
        <dbReference type="ChEBI" id="CHEBI:18420"/>
        <label>4</label>
    </ligand>
</feature>
<dbReference type="PIRSF" id="PIRSF005303">
    <property type="entry name" value="Thiam_monoph_kin"/>
    <property type="match status" value="1"/>
</dbReference>
<feature type="binding site" evidence="2">
    <location>
        <position position="285"/>
    </location>
    <ligand>
        <name>substrate</name>
    </ligand>
</feature>
<comment type="catalytic activity">
    <reaction evidence="2">
        <text>thiamine phosphate + ATP = thiamine diphosphate + ADP</text>
        <dbReference type="Rhea" id="RHEA:15913"/>
        <dbReference type="ChEBI" id="CHEBI:30616"/>
        <dbReference type="ChEBI" id="CHEBI:37575"/>
        <dbReference type="ChEBI" id="CHEBI:58937"/>
        <dbReference type="ChEBI" id="CHEBI:456216"/>
        <dbReference type="EC" id="2.7.4.16"/>
    </reaction>
</comment>
<proteinExistence type="inferred from homology"/>
<evidence type="ECO:0000256" key="1">
    <source>
        <dbReference type="ARBA" id="ARBA00022977"/>
    </source>
</evidence>
<feature type="binding site" evidence="2">
    <location>
        <position position="81"/>
    </location>
    <ligand>
        <name>Mg(2+)</name>
        <dbReference type="ChEBI" id="CHEBI:18420"/>
        <label>2</label>
    </ligand>
</feature>
<keyword evidence="2" id="KW-0808">Transferase</keyword>
<feature type="binding site" evidence="2">
    <location>
        <position position="51"/>
    </location>
    <ligand>
        <name>Mg(2+)</name>
        <dbReference type="ChEBI" id="CHEBI:18420"/>
        <label>1</label>
    </ligand>
</feature>
<protein>
    <recommendedName>
        <fullName evidence="2">Thiamine-monophosphate kinase</fullName>
        <shortName evidence="2">TMP kinase</shortName>
        <shortName evidence="2">Thiamine-phosphate kinase</shortName>
        <ecNumber evidence="2">2.7.4.16</ecNumber>
    </recommendedName>
</protein>
<dbReference type="UniPathway" id="UPA00060">
    <property type="reaction ID" value="UER00142"/>
</dbReference>
<reference evidence="5" key="1">
    <citation type="journal article" date="2012" name="Environ. Microbiol.">
        <title>Genomic content of uncultured Bacteroidetes from contrasting oceanic provinces in the North Atlantic Ocean.</title>
        <authorList>
            <person name="Gomez-Pereira P.R."/>
            <person name="Schuler M."/>
            <person name="Fuchs B.M."/>
            <person name="Bennke C."/>
            <person name="Teeling H."/>
            <person name="Waldmann J."/>
            <person name="Richter M."/>
            <person name="Barbe V."/>
            <person name="Bataille E."/>
            <person name="Glockner F.O."/>
            <person name="Amann R."/>
        </authorList>
    </citation>
    <scope>NUCLEOTIDE SEQUENCE</scope>
</reference>
<keyword evidence="2 5" id="KW-0418">Kinase</keyword>
<dbReference type="GO" id="GO:0000287">
    <property type="term" value="F:magnesium ion binding"/>
    <property type="evidence" value="ECO:0007669"/>
    <property type="project" value="UniProtKB-UniRule"/>
</dbReference>
<feature type="binding site" evidence="2">
    <location>
        <position position="36"/>
    </location>
    <ligand>
        <name>Mg(2+)</name>
        <dbReference type="ChEBI" id="CHEBI:18420"/>
        <label>4</label>
    </ligand>
</feature>
<feature type="binding site" evidence="2">
    <location>
        <position position="232"/>
    </location>
    <ligand>
        <name>Mg(2+)</name>
        <dbReference type="ChEBI" id="CHEBI:18420"/>
        <label>3</label>
    </ligand>
</feature>
<feature type="binding site" evidence="2">
    <location>
        <position position="50"/>
    </location>
    <ligand>
        <name>Mg(2+)</name>
        <dbReference type="ChEBI" id="CHEBI:18420"/>
        <label>4</label>
    </ligand>
</feature>
<dbReference type="NCBIfam" id="TIGR01379">
    <property type="entry name" value="thiL"/>
    <property type="match status" value="1"/>
</dbReference>
<dbReference type="InterPro" id="IPR010918">
    <property type="entry name" value="PurM-like_C_dom"/>
</dbReference>
<keyword evidence="2" id="KW-0067">ATP-binding</keyword>
<feature type="binding site" evidence="2">
    <location>
        <position position="234"/>
    </location>
    <ligand>
        <name>ATP</name>
        <dbReference type="ChEBI" id="CHEBI:30616"/>
    </ligand>
</feature>
<feature type="binding site" evidence="2">
    <location>
        <position position="235"/>
    </location>
    <ligand>
        <name>Mg(2+)</name>
        <dbReference type="ChEBI" id="CHEBI:18420"/>
        <label>5</label>
    </ligand>
</feature>
<dbReference type="PANTHER" id="PTHR30270:SF0">
    <property type="entry name" value="THIAMINE-MONOPHOSPHATE KINASE"/>
    <property type="match status" value="1"/>
</dbReference>
<dbReference type="Pfam" id="PF02769">
    <property type="entry name" value="AIRS_C"/>
    <property type="match status" value="1"/>
</dbReference>
<evidence type="ECO:0000313" key="5">
    <source>
        <dbReference type="EMBL" id="CCG00450.1"/>
    </source>
</evidence>
<dbReference type="EMBL" id="FO117608">
    <property type="protein sequence ID" value="CCG00450.1"/>
    <property type="molecule type" value="Genomic_DNA"/>
</dbReference>
<feature type="binding site" evidence="2">
    <location>
        <position position="155"/>
    </location>
    <ligand>
        <name>ATP</name>
        <dbReference type="ChEBI" id="CHEBI:30616"/>
    </ligand>
</feature>
<evidence type="ECO:0000259" key="3">
    <source>
        <dbReference type="Pfam" id="PF00586"/>
    </source>
</evidence>
<feature type="binding site" evidence="2">
    <location>
        <position position="36"/>
    </location>
    <ligand>
        <name>Mg(2+)</name>
        <dbReference type="ChEBI" id="CHEBI:18420"/>
        <label>3</label>
    </ligand>
</feature>
<dbReference type="GO" id="GO:0009229">
    <property type="term" value="P:thiamine diphosphate biosynthetic process"/>
    <property type="evidence" value="ECO:0007669"/>
    <property type="project" value="UniProtKB-UniRule"/>
</dbReference>
<feature type="binding site" evidence="2">
    <location>
        <position position="81"/>
    </location>
    <ligand>
        <name>Mg(2+)</name>
        <dbReference type="ChEBI" id="CHEBI:18420"/>
        <label>3</label>
    </ligand>
</feature>
<dbReference type="CDD" id="cd02194">
    <property type="entry name" value="ThiL"/>
    <property type="match status" value="1"/>
</dbReference>
<dbReference type="AlphaFoldDB" id="H6RHD9"/>
<feature type="binding site" evidence="2">
    <location>
        <position position="59"/>
    </location>
    <ligand>
        <name>substrate</name>
    </ligand>
</feature>
<comment type="pathway">
    <text evidence="2">Cofactor biosynthesis; thiamine diphosphate biosynthesis; thiamine diphosphate from thiamine phosphate: step 1/1.</text>
</comment>
<dbReference type="GO" id="GO:0009030">
    <property type="term" value="F:thiamine-phosphate kinase activity"/>
    <property type="evidence" value="ECO:0007669"/>
    <property type="project" value="UniProtKB-UniRule"/>
</dbReference>
<dbReference type="EC" id="2.7.4.16" evidence="2"/>
<gene>
    <name evidence="2" type="primary">thiL</name>
    <name evidence="5" type="ORF">VIS_S18DCB90014</name>
</gene>
<evidence type="ECO:0000256" key="2">
    <source>
        <dbReference type="HAMAP-Rule" id="MF_02128"/>
    </source>
</evidence>
<feature type="binding site" evidence="2">
    <location>
        <position position="52"/>
    </location>
    <ligand>
        <name>Mg(2+)</name>
        <dbReference type="ChEBI" id="CHEBI:18420"/>
        <label>1</label>
    </ligand>
</feature>
<dbReference type="HAMAP" id="MF_02128">
    <property type="entry name" value="TMP_kinase"/>
    <property type="match status" value="1"/>
</dbReference>
<comment type="similarity">
    <text evidence="2">Belongs to the thiamine-monophosphate kinase family.</text>
</comment>
<dbReference type="Pfam" id="PF00586">
    <property type="entry name" value="AIRS"/>
    <property type="match status" value="1"/>
</dbReference>
<dbReference type="InterPro" id="IPR036676">
    <property type="entry name" value="PurM-like_C_sf"/>
</dbReference>
<keyword evidence="2" id="KW-0460">Magnesium</keyword>
<name>H6RHD9_9BACT</name>
<feature type="binding site" evidence="2">
    <location>
        <position position="52"/>
    </location>
    <ligand>
        <name>Mg(2+)</name>
        <dbReference type="ChEBI" id="CHEBI:18420"/>
        <label>2</label>
    </ligand>
</feature>
<dbReference type="SUPFAM" id="SSF56042">
    <property type="entry name" value="PurM C-terminal domain-like"/>
    <property type="match status" value="1"/>
</dbReference>
<dbReference type="InterPro" id="IPR006283">
    <property type="entry name" value="ThiL-like"/>
</dbReference>
<feature type="binding site" evidence="2">
    <location>
        <begin position="128"/>
        <end position="129"/>
    </location>
    <ligand>
        <name>ATP</name>
        <dbReference type="ChEBI" id="CHEBI:30616"/>
    </ligand>
</feature>
<dbReference type="GO" id="GO:0005524">
    <property type="term" value="F:ATP binding"/>
    <property type="evidence" value="ECO:0007669"/>
    <property type="project" value="UniProtKB-UniRule"/>
</dbReference>
<keyword evidence="2" id="KW-0479">Metal-binding</keyword>
<dbReference type="Gene3D" id="3.30.1330.10">
    <property type="entry name" value="PurM-like, N-terminal domain"/>
    <property type="match status" value="1"/>
</dbReference>
<reference evidence="5" key="2">
    <citation type="submission" date="2012-02" db="EMBL/GenBank/DDBJ databases">
        <authorList>
            <person name="Genoscope - CEA"/>
        </authorList>
    </citation>
    <scope>NUCLEOTIDE SEQUENCE</scope>
</reference>